<dbReference type="Gene3D" id="3.90.550.10">
    <property type="entry name" value="Spore Coat Polysaccharide Biosynthesis Protein SpsA, Chain A"/>
    <property type="match status" value="1"/>
</dbReference>
<dbReference type="GO" id="GO:0016740">
    <property type="term" value="F:transferase activity"/>
    <property type="evidence" value="ECO:0007669"/>
    <property type="project" value="UniProtKB-KW"/>
</dbReference>
<accession>A0A842I5L8</accession>
<protein>
    <submittedName>
        <fullName evidence="2">Glycosyltransferase</fullName>
    </submittedName>
</protein>
<dbReference type="SUPFAM" id="SSF53448">
    <property type="entry name" value="Nucleotide-diphospho-sugar transferases"/>
    <property type="match status" value="1"/>
</dbReference>
<evidence type="ECO:0000313" key="2">
    <source>
        <dbReference type="EMBL" id="MBC2835120.1"/>
    </source>
</evidence>
<dbReference type="PANTHER" id="PTHR43685">
    <property type="entry name" value="GLYCOSYLTRANSFERASE"/>
    <property type="match status" value="1"/>
</dbReference>
<dbReference type="Pfam" id="PF00535">
    <property type="entry name" value="Glycos_transf_2"/>
    <property type="match status" value="1"/>
</dbReference>
<keyword evidence="2" id="KW-0808">Transferase</keyword>
<dbReference type="PANTHER" id="PTHR43685:SF2">
    <property type="entry name" value="GLYCOSYLTRANSFERASE 2-LIKE DOMAIN-CONTAINING PROTEIN"/>
    <property type="match status" value="1"/>
</dbReference>
<keyword evidence="3" id="KW-1185">Reference proteome</keyword>
<dbReference type="InterPro" id="IPR029044">
    <property type="entry name" value="Nucleotide-diphossugar_trans"/>
</dbReference>
<dbReference type="Proteomes" id="UP000555411">
    <property type="component" value="Unassembled WGS sequence"/>
</dbReference>
<sequence>MTIVVSIRNAAVDLSKTLDNFALQTFVNFEVLIADCNSTDDPAQYVTARPYPIVHIVQTDYGIYDAWNRVLPQARGRWVIFMGAGDTFKCPNTLQDAAEFLSRLPDNVLMAYGRVDVLGENGNLMYDCGAPWSQALNHIRRFELFPHQATFQRTDTFTRFGLFDAQYRIAGDRDMILRLAAVFEPVFFPQTVANFRYGGTSSVPEKRLMSIFEMSAVMAKHNIKPKSSFPLIKATVLNLLTYVLPESVLYRMVDAYRIATGRKRRYQPRKSAEDMQDL</sequence>
<dbReference type="InterPro" id="IPR050834">
    <property type="entry name" value="Glycosyltransf_2"/>
</dbReference>
<name>A0A842I5L8_9RHOB</name>
<organism evidence="2 3">
    <name type="scientific">Paragemmobacter straminiformis</name>
    <dbReference type="NCBI Taxonomy" id="2045119"/>
    <lineage>
        <taxon>Bacteria</taxon>
        <taxon>Pseudomonadati</taxon>
        <taxon>Pseudomonadota</taxon>
        <taxon>Alphaproteobacteria</taxon>
        <taxon>Rhodobacterales</taxon>
        <taxon>Paracoccaceae</taxon>
        <taxon>Paragemmobacter</taxon>
    </lineage>
</organism>
<proteinExistence type="predicted"/>
<feature type="domain" description="Glycosyltransferase 2-like" evidence="1">
    <location>
        <begin position="2"/>
        <end position="143"/>
    </location>
</feature>
<reference evidence="2 3" key="1">
    <citation type="journal article" date="2017" name="Int. J. Syst. Evol. Microbiol.">
        <title>Gemmobacter straminiformis sp. nov., isolated from an artificial fountain.</title>
        <authorList>
            <person name="Kang J.Y."/>
            <person name="Kim M.J."/>
            <person name="Chun J."/>
            <person name="Son K.P."/>
            <person name="Jahng K.Y."/>
        </authorList>
    </citation>
    <scope>NUCLEOTIDE SEQUENCE [LARGE SCALE GENOMIC DNA]</scope>
    <source>
        <strain evidence="2 3">CAM-8</strain>
    </source>
</reference>
<evidence type="ECO:0000259" key="1">
    <source>
        <dbReference type="Pfam" id="PF00535"/>
    </source>
</evidence>
<comment type="caution">
    <text evidence="2">The sequence shown here is derived from an EMBL/GenBank/DDBJ whole genome shotgun (WGS) entry which is preliminary data.</text>
</comment>
<dbReference type="EMBL" id="JACLQD010000002">
    <property type="protein sequence ID" value="MBC2835120.1"/>
    <property type="molecule type" value="Genomic_DNA"/>
</dbReference>
<evidence type="ECO:0000313" key="3">
    <source>
        <dbReference type="Proteomes" id="UP000555411"/>
    </source>
</evidence>
<dbReference type="AlphaFoldDB" id="A0A842I5L8"/>
<dbReference type="InterPro" id="IPR001173">
    <property type="entry name" value="Glyco_trans_2-like"/>
</dbReference>
<gene>
    <name evidence="2" type="ORF">H7F16_06340</name>
</gene>